<dbReference type="OMA" id="EPSWAYK"/>
<dbReference type="GeneTree" id="ENSGT00680000100018"/>
<dbReference type="InterPro" id="IPR038891">
    <property type="entry name" value="FSIP2"/>
</dbReference>
<dbReference type="Ensembl" id="ENSSMRT00000030340.1">
    <property type="protein sequence ID" value="ENSSMRP00000025947.1"/>
    <property type="gene ID" value="ENSSMRG00000020027.1"/>
</dbReference>
<protein>
    <recommendedName>
        <fullName evidence="1">Fibrous sheath-interacting protein 2 C-terminal domain-containing protein</fullName>
    </recommendedName>
</protein>
<organism evidence="2 3">
    <name type="scientific">Salvator merianae</name>
    <name type="common">Argentine black and white tegu</name>
    <name type="synonym">Tupinambis merianae</name>
    <dbReference type="NCBI Taxonomy" id="96440"/>
    <lineage>
        <taxon>Eukaryota</taxon>
        <taxon>Metazoa</taxon>
        <taxon>Chordata</taxon>
        <taxon>Craniata</taxon>
        <taxon>Vertebrata</taxon>
        <taxon>Euteleostomi</taxon>
        <taxon>Lepidosauria</taxon>
        <taxon>Squamata</taxon>
        <taxon>Bifurcata</taxon>
        <taxon>Unidentata</taxon>
        <taxon>Episquamata</taxon>
        <taxon>Laterata</taxon>
        <taxon>Teiioidea</taxon>
        <taxon>Teiidae</taxon>
        <taxon>Salvator</taxon>
    </lineage>
</organism>
<proteinExistence type="predicted"/>
<evidence type="ECO:0000313" key="3">
    <source>
        <dbReference type="Proteomes" id="UP000694421"/>
    </source>
</evidence>
<reference evidence="2" key="1">
    <citation type="submission" date="2025-08" db="UniProtKB">
        <authorList>
            <consortium name="Ensembl"/>
        </authorList>
    </citation>
    <scope>IDENTIFICATION</scope>
</reference>
<dbReference type="AlphaFoldDB" id="A0A8D0E431"/>
<keyword evidence="3" id="KW-1185">Reference proteome</keyword>
<evidence type="ECO:0000259" key="1">
    <source>
        <dbReference type="Pfam" id="PF15783"/>
    </source>
</evidence>
<dbReference type="Pfam" id="PF15783">
    <property type="entry name" value="FSIP2"/>
    <property type="match status" value="2"/>
</dbReference>
<sequence length="700" mass="78847">MDQADSTVHHIAHLLIREILNFHLQPFVSDSNSFVSGDTKWKKEQHPFFRRIYSATLLEDIVVAFFCKTLSSPNMLTYYKEANLSDHKLRDLIIKLVDALVNELKRLHVKVVQCAEEEDFVCRQEKREPEMEPSAKNMAESILKEFAKSPVKVLQLPKGGQTFPAVSKTEVAKIIHASLCSILQDQGSGLPVSRDMNWDCKLAEKLASAIKKEILDYQIQEVSANACGEQASQSFDVGEMVEKVLMDVKEINSPPQATKPHPILVSQRFVHDVISAFMAKILPISTTDAKDECSEFDSIHMKLLNRVMAELSKNKDADIQYLDKVQPNRVVSQTVANSIYNRILPEFGTHSTLEKCIRTGCTILMERIVDLLRTHLKGLSTIIIEEVAVKLLSKTFHSLPLGYTGTRSVASMEQVARKLVNSLQELISENKLKVKQHDYTEDLGSEDNEAVGELVDFVYMDMVKHSSSETSLCKDLMDKNEDLVNKIVCFMVNEMSKHDFQTASGSEDEFPLPTPEVKLECDKIIKKFLENIAAGKSTEDLSLTQTSVLPVSFLEEILSRFLTNILLTHSELGILEKNSLSAMAVNEMASQLKMSVEKEMSKNKIGLVASDDQLTLDPQYEDTVNHIVQSVINNVLEKSGSQQELYNDMTKGKVIFPEQVASIIINEISTFARVQQTRALQMLLNYFSHESQSVWPLVKN</sequence>
<dbReference type="PANTHER" id="PTHR21856:SF7">
    <property type="entry name" value="FIBROUS SHEATH-INTERACTING PROTEIN 2"/>
    <property type="match status" value="1"/>
</dbReference>
<dbReference type="Proteomes" id="UP000694421">
    <property type="component" value="Unplaced"/>
</dbReference>
<dbReference type="PANTHER" id="PTHR21856">
    <property type="entry name" value="FIBROUS SHEATH-INTERACTING PROTEIN 2"/>
    <property type="match status" value="1"/>
</dbReference>
<reference evidence="2" key="2">
    <citation type="submission" date="2025-09" db="UniProtKB">
        <authorList>
            <consortium name="Ensembl"/>
        </authorList>
    </citation>
    <scope>IDENTIFICATION</scope>
</reference>
<feature type="domain" description="Fibrous sheath-interacting protein 2 C-terminal" evidence="1">
    <location>
        <begin position="378"/>
        <end position="674"/>
    </location>
</feature>
<dbReference type="GO" id="GO:0005739">
    <property type="term" value="C:mitochondrion"/>
    <property type="evidence" value="ECO:0007669"/>
    <property type="project" value="TreeGrafter"/>
</dbReference>
<accession>A0A8D0E431</accession>
<name>A0A8D0E431_SALMN</name>
<feature type="domain" description="Fibrous sheath-interacting protein 2 C-terminal" evidence="1">
    <location>
        <begin position="163"/>
        <end position="374"/>
    </location>
</feature>
<evidence type="ECO:0000313" key="2">
    <source>
        <dbReference type="Ensembl" id="ENSSMRP00000025947.1"/>
    </source>
</evidence>
<dbReference type="InterPro" id="IPR031554">
    <property type="entry name" value="FSIP2_C"/>
</dbReference>